<dbReference type="EMBL" id="SMGK01000001">
    <property type="protein sequence ID" value="TCK75372.1"/>
    <property type="molecule type" value="Genomic_DNA"/>
</dbReference>
<keyword evidence="2" id="KW-1185">Reference proteome</keyword>
<name>A0A4R1LAN7_9BACT</name>
<evidence type="ECO:0000313" key="2">
    <source>
        <dbReference type="Proteomes" id="UP000295210"/>
    </source>
</evidence>
<dbReference type="Proteomes" id="UP000295210">
    <property type="component" value="Unassembled WGS sequence"/>
</dbReference>
<protein>
    <submittedName>
        <fullName evidence="1">Uncharacterized protein</fullName>
    </submittedName>
</protein>
<dbReference type="RefSeq" id="WP_165876590.1">
    <property type="nucleotide sequence ID" value="NZ_SMGK01000001.1"/>
</dbReference>
<organism evidence="1 2">
    <name type="scientific">Acidipila rosea</name>
    <dbReference type="NCBI Taxonomy" id="768535"/>
    <lineage>
        <taxon>Bacteria</taxon>
        <taxon>Pseudomonadati</taxon>
        <taxon>Acidobacteriota</taxon>
        <taxon>Terriglobia</taxon>
        <taxon>Terriglobales</taxon>
        <taxon>Acidobacteriaceae</taxon>
        <taxon>Acidipila</taxon>
    </lineage>
</organism>
<gene>
    <name evidence="1" type="ORF">C7378_0355</name>
</gene>
<sequence>MTDTLWRCEQLRAGKVYNSVMFNSRKEADEFVAQMTRVEPDLFWRVEAIPVSMVWN</sequence>
<comment type="caution">
    <text evidence="1">The sequence shown here is derived from an EMBL/GenBank/DDBJ whole genome shotgun (WGS) entry which is preliminary data.</text>
</comment>
<evidence type="ECO:0000313" key="1">
    <source>
        <dbReference type="EMBL" id="TCK75372.1"/>
    </source>
</evidence>
<proteinExistence type="predicted"/>
<accession>A0A4R1LAN7</accession>
<reference evidence="1 2" key="1">
    <citation type="submission" date="2019-03" db="EMBL/GenBank/DDBJ databases">
        <title>Genomic Encyclopedia of Type Strains, Phase IV (KMG-IV): sequencing the most valuable type-strain genomes for metagenomic binning, comparative biology and taxonomic classification.</title>
        <authorList>
            <person name="Goeker M."/>
        </authorList>
    </citation>
    <scope>NUCLEOTIDE SEQUENCE [LARGE SCALE GENOMIC DNA]</scope>
    <source>
        <strain evidence="1 2">DSM 103428</strain>
    </source>
</reference>
<dbReference type="AlphaFoldDB" id="A0A4R1LAN7"/>